<reference evidence="2 3" key="1">
    <citation type="journal article" date="2019" name="Sci. Rep.">
        <title>Orb-weaving spider Araneus ventricosus genome elucidates the spidroin gene catalogue.</title>
        <authorList>
            <person name="Kono N."/>
            <person name="Nakamura H."/>
            <person name="Ohtoshi R."/>
            <person name="Moran D.A.P."/>
            <person name="Shinohara A."/>
            <person name="Yoshida Y."/>
            <person name="Fujiwara M."/>
            <person name="Mori M."/>
            <person name="Tomita M."/>
            <person name="Arakawa K."/>
        </authorList>
    </citation>
    <scope>NUCLEOTIDE SEQUENCE [LARGE SCALE GENOMIC DNA]</scope>
</reference>
<protein>
    <submittedName>
        <fullName evidence="2">Uncharacterized protein</fullName>
    </submittedName>
</protein>
<organism evidence="2 3">
    <name type="scientific">Araneus ventricosus</name>
    <name type="common">Orbweaver spider</name>
    <name type="synonym">Epeira ventricosa</name>
    <dbReference type="NCBI Taxonomy" id="182803"/>
    <lineage>
        <taxon>Eukaryota</taxon>
        <taxon>Metazoa</taxon>
        <taxon>Ecdysozoa</taxon>
        <taxon>Arthropoda</taxon>
        <taxon>Chelicerata</taxon>
        <taxon>Arachnida</taxon>
        <taxon>Araneae</taxon>
        <taxon>Araneomorphae</taxon>
        <taxon>Entelegynae</taxon>
        <taxon>Araneoidea</taxon>
        <taxon>Araneidae</taxon>
        <taxon>Araneus</taxon>
    </lineage>
</organism>
<proteinExistence type="predicted"/>
<comment type="caution">
    <text evidence="2">The sequence shown here is derived from an EMBL/GenBank/DDBJ whole genome shotgun (WGS) entry which is preliminary data.</text>
</comment>
<gene>
    <name evidence="2" type="ORF">AVEN_253598_1</name>
</gene>
<accession>A0A4Y2CA50</accession>
<dbReference type="AlphaFoldDB" id="A0A4Y2CA50"/>
<keyword evidence="3" id="KW-1185">Reference proteome</keyword>
<feature type="region of interest" description="Disordered" evidence="1">
    <location>
        <begin position="78"/>
        <end position="101"/>
    </location>
</feature>
<evidence type="ECO:0000256" key="1">
    <source>
        <dbReference type="SAM" id="MobiDB-lite"/>
    </source>
</evidence>
<evidence type="ECO:0000313" key="2">
    <source>
        <dbReference type="EMBL" id="GBM01189.1"/>
    </source>
</evidence>
<evidence type="ECO:0000313" key="3">
    <source>
        <dbReference type="Proteomes" id="UP000499080"/>
    </source>
</evidence>
<name>A0A4Y2CA50_ARAVE</name>
<dbReference type="Proteomes" id="UP000499080">
    <property type="component" value="Unassembled WGS sequence"/>
</dbReference>
<dbReference type="EMBL" id="BGPR01000166">
    <property type="protein sequence ID" value="GBM01189.1"/>
    <property type="molecule type" value="Genomic_DNA"/>
</dbReference>
<sequence>MFPNTAAWVSYHRYSENLASWTFMARPLYPVSVVSLLNPSSKRKSDDNRRGVVEKFGSSSPFVIHLERLVVKLKYDSGGGGGAKLSHNSKTTKCRPVREWE</sequence>